<evidence type="ECO:0000256" key="5">
    <source>
        <dbReference type="SAM" id="MobiDB-lite"/>
    </source>
</evidence>
<dbReference type="EMBL" id="OY731400">
    <property type="protein sequence ID" value="CAJ1937849.1"/>
    <property type="molecule type" value="Genomic_DNA"/>
</dbReference>
<evidence type="ECO:0000313" key="8">
    <source>
        <dbReference type="Proteomes" id="UP001189624"/>
    </source>
</evidence>
<dbReference type="PANTHER" id="PTHR36886">
    <property type="entry name" value="PROTEIN FRIGIDA-ESSENTIAL 1"/>
    <property type="match status" value="1"/>
</dbReference>
<evidence type="ECO:0000256" key="2">
    <source>
        <dbReference type="ARBA" id="ARBA00022771"/>
    </source>
</evidence>
<dbReference type="PROSITE" id="PS50103">
    <property type="entry name" value="ZF_C3H1"/>
    <property type="match status" value="3"/>
</dbReference>
<dbReference type="AlphaFoldDB" id="A0AA86S0M6"/>
<keyword evidence="2 4" id="KW-0863">Zinc-finger</keyword>
<evidence type="ECO:0000256" key="3">
    <source>
        <dbReference type="ARBA" id="ARBA00022833"/>
    </source>
</evidence>
<dbReference type="InterPro" id="IPR036855">
    <property type="entry name" value="Znf_CCCH_sf"/>
</dbReference>
<feature type="region of interest" description="Disordered" evidence="5">
    <location>
        <begin position="41"/>
        <end position="98"/>
    </location>
</feature>
<feature type="domain" description="C3H1-type" evidence="6">
    <location>
        <begin position="171"/>
        <end position="193"/>
    </location>
</feature>
<feature type="compositionally biased region" description="Polar residues" evidence="5">
    <location>
        <begin position="62"/>
        <end position="71"/>
    </location>
</feature>
<evidence type="ECO:0000313" key="7">
    <source>
        <dbReference type="EMBL" id="CAJ1937849.1"/>
    </source>
</evidence>
<dbReference type="GO" id="GO:0008270">
    <property type="term" value="F:zinc ion binding"/>
    <property type="evidence" value="ECO:0007669"/>
    <property type="project" value="UniProtKB-KW"/>
</dbReference>
<feature type="compositionally biased region" description="Polar residues" evidence="5">
    <location>
        <begin position="43"/>
        <end position="52"/>
    </location>
</feature>
<dbReference type="InterPro" id="IPR000571">
    <property type="entry name" value="Znf_CCCH"/>
</dbReference>
<feature type="zinc finger region" description="C3H1-type" evidence="4">
    <location>
        <begin position="171"/>
        <end position="193"/>
    </location>
</feature>
<dbReference type="Pfam" id="PF14608">
    <property type="entry name" value="zf-CCCH_2"/>
    <property type="match status" value="1"/>
</dbReference>
<sequence length="408" mass="46001">MAVCLFIEKRVQAYFSQDQIKKVDIRRGLYKDDIMNKDYRVSDAQNTDNMKMSPTHEDCKNKYSQSPKTGCSSVRSRSRSRSRSKSPPRSFRCDSKLNHGNGMRARGLTLACRDFASGMCRRGSQCRFLHSDNQKFDDSWVSRQRQDGYLIYYAPLESANNSRTTGRFNGTCINYAKGSCRMGASCKYVHHENSNQFNKASVVESTREMEIDRSCITSSLEQGGRRGTNQSSDNPCKFFAFGNCRNGNYCRFSHDRQACWSPDRGVSGGDQALDRPKLSDEVGLHGRLMNDKWDLDSNMADVDNKNGVMGGPETAITACSFGDGWGRNLDKNKVHGKTLFSSDMKEANIHTSQSVGKDIWPDNEKMSPDWNHAVRPSIHIEEKHEQSKQQVAPGNPVLDVPLIMHPCP</sequence>
<protein>
    <recommendedName>
        <fullName evidence="6">C3H1-type domain-containing protein</fullName>
    </recommendedName>
</protein>
<accession>A0AA86S0M6</accession>
<dbReference type="Pfam" id="PF18044">
    <property type="entry name" value="zf-CCCH_4"/>
    <property type="match status" value="1"/>
</dbReference>
<reference evidence="7" key="1">
    <citation type="submission" date="2023-10" db="EMBL/GenBank/DDBJ databases">
        <authorList>
            <person name="Domelevo Entfellner J.-B."/>
        </authorList>
    </citation>
    <scope>NUCLEOTIDE SEQUENCE</scope>
</reference>
<dbReference type="SUPFAM" id="SSF90229">
    <property type="entry name" value="CCCH zinc finger"/>
    <property type="match status" value="1"/>
</dbReference>
<dbReference type="Gene3D" id="4.10.1000.10">
    <property type="entry name" value="Zinc finger, CCCH-type"/>
    <property type="match status" value="1"/>
</dbReference>
<dbReference type="Gene3D" id="3.30.1370.210">
    <property type="match status" value="1"/>
</dbReference>
<feature type="zinc finger region" description="C3H1-type" evidence="4">
    <location>
        <begin position="111"/>
        <end position="133"/>
    </location>
</feature>
<keyword evidence="8" id="KW-1185">Reference proteome</keyword>
<proteinExistence type="predicted"/>
<dbReference type="InterPro" id="IPR052650">
    <property type="entry name" value="Zinc_finger_CCCH"/>
</dbReference>
<dbReference type="SMART" id="SM00356">
    <property type="entry name" value="ZnF_C3H1"/>
    <property type="match status" value="3"/>
</dbReference>
<feature type="zinc finger region" description="C3H1-type" evidence="4">
    <location>
        <begin position="230"/>
        <end position="257"/>
    </location>
</feature>
<evidence type="ECO:0000259" key="6">
    <source>
        <dbReference type="PROSITE" id="PS50103"/>
    </source>
</evidence>
<feature type="compositionally biased region" description="Basic residues" evidence="5">
    <location>
        <begin position="76"/>
        <end position="86"/>
    </location>
</feature>
<name>A0AA86S0M6_9FABA</name>
<keyword evidence="1 4" id="KW-0479">Metal-binding</keyword>
<gene>
    <name evidence="7" type="ORF">AYBTSS11_LOCUS8245</name>
</gene>
<evidence type="ECO:0000256" key="4">
    <source>
        <dbReference type="PROSITE-ProRule" id="PRU00723"/>
    </source>
</evidence>
<evidence type="ECO:0000256" key="1">
    <source>
        <dbReference type="ARBA" id="ARBA00022723"/>
    </source>
</evidence>
<feature type="domain" description="C3H1-type" evidence="6">
    <location>
        <begin position="111"/>
        <end position="133"/>
    </location>
</feature>
<dbReference type="Gramene" id="rna-AYBTSS11_LOCUS8245">
    <property type="protein sequence ID" value="CAJ1937849.1"/>
    <property type="gene ID" value="gene-AYBTSS11_LOCUS8245"/>
</dbReference>
<organism evidence="7 8">
    <name type="scientific">Sphenostylis stenocarpa</name>
    <dbReference type="NCBI Taxonomy" id="92480"/>
    <lineage>
        <taxon>Eukaryota</taxon>
        <taxon>Viridiplantae</taxon>
        <taxon>Streptophyta</taxon>
        <taxon>Embryophyta</taxon>
        <taxon>Tracheophyta</taxon>
        <taxon>Spermatophyta</taxon>
        <taxon>Magnoliopsida</taxon>
        <taxon>eudicotyledons</taxon>
        <taxon>Gunneridae</taxon>
        <taxon>Pentapetalae</taxon>
        <taxon>rosids</taxon>
        <taxon>fabids</taxon>
        <taxon>Fabales</taxon>
        <taxon>Fabaceae</taxon>
        <taxon>Papilionoideae</taxon>
        <taxon>50 kb inversion clade</taxon>
        <taxon>NPAAA clade</taxon>
        <taxon>indigoferoid/millettioid clade</taxon>
        <taxon>Phaseoleae</taxon>
        <taxon>Sphenostylis</taxon>
    </lineage>
</organism>
<dbReference type="Proteomes" id="UP001189624">
    <property type="component" value="Chromosome 3"/>
</dbReference>
<dbReference type="InterPro" id="IPR041367">
    <property type="entry name" value="Znf-CCCH_4"/>
</dbReference>
<dbReference type="Pfam" id="PF00642">
    <property type="entry name" value="zf-CCCH"/>
    <property type="match status" value="1"/>
</dbReference>
<feature type="domain" description="C3H1-type" evidence="6">
    <location>
        <begin position="230"/>
        <end position="257"/>
    </location>
</feature>
<dbReference type="PANTHER" id="PTHR36886:SF8">
    <property type="entry name" value="ZINC FINGER CCCH DOMAIN-CONTAINING PROTEIN 38"/>
    <property type="match status" value="1"/>
</dbReference>
<keyword evidence="3 4" id="KW-0862">Zinc</keyword>